<accession>U6KZW3</accession>
<name>U6KZW3_EIMTE</name>
<dbReference type="OrthoDB" id="409554at2759"/>
<evidence type="ECO:0000313" key="2">
    <source>
        <dbReference type="EMBL" id="CDJ43717.1"/>
    </source>
</evidence>
<gene>
    <name evidence="2" type="ORF">ETH_00017205</name>
</gene>
<dbReference type="VEuPathDB" id="ToxoDB:ETH_00017205"/>
<dbReference type="EMBL" id="HG676059">
    <property type="protein sequence ID" value="CDJ43717.1"/>
    <property type="molecule type" value="Genomic_DNA"/>
</dbReference>
<proteinExistence type="predicted"/>
<dbReference type="Proteomes" id="UP000030747">
    <property type="component" value="Unassembled WGS sequence"/>
</dbReference>
<evidence type="ECO:0000313" key="3">
    <source>
        <dbReference type="Proteomes" id="UP000030747"/>
    </source>
</evidence>
<dbReference type="AlphaFoldDB" id="U6KZW3"/>
<dbReference type="GeneID" id="25252586"/>
<organism evidence="2 3">
    <name type="scientific">Eimeria tenella</name>
    <name type="common">Coccidian parasite</name>
    <dbReference type="NCBI Taxonomy" id="5802"/>
    <lineage>
        <taxon>Eukaryota</taxon>
        <taxon>Sar</taxon>
        <taxon>Alveolata</taxon>
        <taxon>Apicomplexa</taxon>
        <taxon>Conoidasida</taxon>
        <taxon>Coccidia</taxon>
        <taxon>Eucoccidiorida</taxon>
        <taxon>Eimeriorina</taxon>
        <taxon>Eimeriidae</taxon>
        <taxon>Eimeria</taxon>
    </lineage>
</organism>
<sequence>MASPAGCSSRGFARAALGYFAHRFGRLYDSFYNSQISTKFVFCCAFPAAVFALRYRADTKLGYYAFIAEPALYPDLSHKWIFKKWQNGKKIYLPDGATVADFKAAVYVHQKPRALREREAAAAAAAAAAAGKAGKAQAQAAAAGEGGGGGEPGQEPEPAAAAATAATAAAATAAAAAADGSNLEFQDTSQLLVGCRGRMFADSDNLALAVKAFCRRDPRLLIWKD</sequence>
<reference evidence="2" key="2">
    <citation type="submission" date="2013-10" db="EMBL/GenBank/DDBJ databases">
        <authorList>
            <person name="Aslett M."/>
        </authorList>
    </citation>
    <scope>NUCLEOTIDE SEQUENCE [LARGE SCALE GENOMIC DNA]</scope>
    <source>
        <strain evidence="2">Houghton</strain>
    </source>
</reference>
<dbReference type="VEuPathDB" id="ToxoDB:ETH2_1409600"/>
<keyword evidence="3" id="KW-1185">Reference proteome</keyword>
<reference evidence="2" key="1">
    <citation type="submission" date="2013-10" db="EMBL/GenBank/DDBJ databases">
        <title>Genomic analysis of the causative agents of coccidiosis in chickens.</title>
        <authorList>
            <person name="Reid A.J."/>
            <person name="Blake D."/>
            <person name="Billington K."/>
            <person name="Browne H."/>
            <person name="Dunn M."/>
            <person name="Hung S."/>
            <person name="Kawahara F."/>
            <person name="Miranda-Saavedra D."/>
            <person name="Mourier T."/>
            <person name="Nagra H."/>
            <person name="Otto T.D."/>
            <person name="Rawlings N."/>
            <person name="Sanchez A."/>
            <person name="Sanders M."/>
            <person name="Subramaniam C."/>
            <person name="Tay Y."/>
            <person name="Dear P."/>
            <person name="Doerig C."/>
            <person name="Gruber A."/>
            <person name="Parkinson J."/>
            <person name="Shirley M."/>
            <person name="Wan K.L."/>
            <person name="Berriman M."/>
            <person name="Tomley F."/>
            <person name="Pain A."/>
        </authorList>
    </citation>
    <scope>NUCLEOTIDE SEQUENCE [LARGE SCALE GENOMIC DNA]</scope>
    <source>
        <strain evidence="2">Houghton</strain>
    </source>
</reference>
<feature type="region of interest" description="Disordered" evidence="1">
    <location>
        <begin position="141"/>
        <end position="161"/>
    </location>
</feature>
<evidence type="ECO:0000256" key="1">
    <source>
        <dbReference type="SAM" id="MobiDB-lite"/>
    </source>
</evidence>
<dbReference type="RefSeq" id="XP_013234466.1">
    <property type="nucleotide sequence ID" value="XM_013379012.1"/>
</dbReference>
<protein>
    <submittedName>
        <fullName evidence="2">Uncharacterized protein</fullName>
    </submittedName>
</protein>